<keyword evidence="3 6" id="KW-0812">Transmembrane</keyword>
<dbReference type="AlphaFoldDB" id="A0A2P7B086"/>
<keyword evidence="9" id="KW-1185">Reference proteome</keyword>
<dbReference type="SUPFAM" id="SSF103481">
    <property type="entry name" value="Multidrug resistance efflux transporter EmrE"/>
    <property type="match status" value="2"/>
</dbReference>
<dbReference type="OrthoDB" id="7853355at2"/>
<dbReference type="EMBL" id="PGGN01000001">
    <property type="protein sequence ID" value="PSH59886.1"/>
    <property type="molecule type" value="Genomic_DNA"/>
</dbReference>
<comment type="subcellular location">
    <subcellularLocation>
        <location evidence="1">Membrane</location>
        <topology evidence="1">Multi-pass membrane protein</topology>
    </subcellularLocation>
</comment>
<accession>A0A2P7B086</accession>
<evidence type="ECO:0000256" key="4">
    <source>
        <dbReference type="ARBA" id="ARBA00022989"/>
    </source>
</evidence>
<evidence type="ECO:0000256" key="1">
    <source>
        <dbReference type="ARBA" id="ARBA00004141"/>
    </source>
</evidence>
<evidence type="ECO:0000313" key="9">
    <source>
        <dbReference type="Proteomes" id="UP000241158"/>
    </source>
</evidence>
<feature type="transmembrane region" description="Helical" evidence="6">
    <location>
        <begin position="33"/>
        <end position="53"/>
    </location>
</feature>
<evidence type="ECO:0000256" key="5">
    <source>
        <dbReference type="ARBA" id="ARBA00023136"/>
    </source>
</evidence>
<feature type="transmembrane region" description="Helical" evidence="6">
    <location>
        <begin position="95"/>
        <end position="115"/>
    </location>
</feature>
<dbReference type="Pfam" id="PF00892">
    <property type="entry name" value="EamA"/>
    <property type="match status" value="2"/>
</dbReference>
<protein>
    <submittedName>
        <fullName evidence="8">EamA family transporter</fullName>
    </submittedName>
</protein>
<evidence type="ECO:0000256" key="2">
    <source>
        <dbReference type="ARBA" id="ARBA00007362"/>
    </source>
</evidence>
<keyword evidence="4 6" id="KW-1133">Transmembrane helix</keyword>
<sequence length="296" mass="31015">MGEILGIAAALLSSVLGGTSVAATRYVVDSIDPLALGAFRFGIGFLFLLPVSLLSGGRWPRRIDWAGVAALGALFFGLFPVLFNASLIYTTSARGALALSTLPLLTMLTAALLGIERLTTRKFTGVLVATLGVAAALLTDISSAPANAWRGDLLMVAAAMCMAFYNVWSRPFIARASPITFVSMGMGVGAVILITISLLRDSFEPVPLLSLPYWSAIIFLGLFGAAITFFLWTFALAHTTPTRVAISITVNPIAASLVGMLILDEPFTFNIIIGLAAVCLGIGLATTGTRSKGKVL</sequence>
<feature type="transmembrane region" description="Helical" evidence="6">
    <location>
        <begin position="211"/>
        <end position="232"/>
    </location>
</feature>
<dbReference type="InterPro" id="IPR000620">
    <property type="entry name" value="EamA_dom"/>
</dbReference>
<dbReference type="GO" id="GO:0016020">
    <property type="term" value="C:membrane"/>
    <property type="evidence" value="ECO:0007669"/>
    <property type="project" value="UniProtKB-SubCell"/>
</dbReference>
<evidence type="ECO:0000256" key="3">
    <source>
        <dbReference type="ARBA" id="ARBA00022692"/>
    </source>
</evidence>
<dbReference type="PANTHER" id="PTHR32322:SF2">
    <property type="entry name" value="EAMA DOMAIN-CONTAINING PROTEIN"/>
    <property type="match status" value="1"/>
</dbReference>
<evidence type="ECO:0000259" key="7">
    <source>
        <dbReference type="Pfam" id="PF00892"/>
    </source>
</evidence>
<feature type="transmembrane region" description="Helical" evidence="6">
    <location>
        <begin position="148"/>
        <end position="167"/>
    </location>
</feature>
<feature type="transmembrane region" description="Helical" evidence="6">
    <location>
        <begin position="122"/>
        <end position="142"/>
    </location>
</feature>
<dbReference type="Gene3D" id="1.10.3730.20">
    <property type="match status" value="1"/>
</dbReference>
<comment type="similarity">
    <text evidence="2">Belongs to the EamA transporter family.</text>
</comment>
<organism evidence="8 9">
    <name type="scientific">Phyllobacterium endophyticum</name>
    <dbReference type="NCBI Taxonomy" id="1149773"/>
    <lineage>
        <taxon>Bacteria</taxon>
        <taxon>Pseudomonadati</taxon>
        <taxon>Pseudomonadota</taxon>
        <taxon>Alphaproteobacteria</taxon>
        <taxon>Hyphomicrobiales</taxon>
        <taxon>Phyllobacteriaceae</taxon>
        <taxon>Phyllobacterium</taxon>
    </lineage>
</organism>
<dbReference type="InterPro" id="IPR037185">
    <property type="entry name" value="EmrE-like"/>
</dbReference>
<feature type="transmembrane region" description="Helical" evidence="6">
    <location>
        <begin position="179"/>
        <end position="199"/>
    </location>
</feature>
<feature type="domain" description="EamA" evidence="7">
    <location>
        <begin position="5"/>
        <end position="135"/>
    </location>
</feature>
<evidence type="ECO:0000313" key="8">
    <source>
        <dbReference type="EMBL" id="PSH59886.1"/>
    </source>
</evidence>
<reference evidence="9" key="1">
    <citation type="submission" date="2017-11" db="EMBL/GenBank/DDBJ databases">
        <authorList>
            <person name="Kuznetsova I."/>
            <person name="Sazanova A."/>
            <person name="Chirak E."/>
            <person name="Safronova V."/>
            <person name="Willems A."/>
        </authorList>
    </citation>
    <scope>NUCLEOTIDE SEQUENCE [LARGE SCALE GENOMIC DNA]</scope>
    <source>
        <strain evidence="9">PEPV15</strain>
    </source>
</reference>
<comment type="caution">
    <text evidence="8">The sequence shown here is derived from an EMBL/GenBank/DDBJ whole genome shotgun (WGS) entry which is preliminary data.</text>
</comment>
<feature type="transmembrane region" description="Helical" evidence="6">
    <location>
        <begin position="244"/>
        <end position="263"/>
    </location>
</feature>
<name>A0A2P7B086_9HYPH</name>
<dbReference type="Proteomes" id="UP000241158">
    <property type="component" value="Unassembled WGS sequence"/>
</dbReference>
<dbReference type="PANTHER" id="PTHR32322">
    <property type="entry name" value="INNER MEMBRANE TRANSPORTER"/>
    <property type="match status" value="1"/>
</dbReference>
<dbReference type="InterPro" id="IPR050638">
    <property type="entry name" value="AA-Vitamin_Transporters"/>
</dbReference>
<feature type="transmembrane region" description="Helical" evidence="6">
    <location>
        <begin position="269"/>
        <end position="287"/>
    </location>
</feature>
<evidence type="ECO:0000256" key="6">
    <source>
        <dbReference type="SAM" id="Phobius"/>
    </source>
</evidence>
<gene>
    <name evidence="8" type="ORF">CU100_03785</name>
</gene>
<dbReference type="RefSeq" id="WP_106715190.1">
    <property type="nucleotide sequence ID" value="NZ_JACHXT010000002.1"/>
</dbReference>
<proteinExistence type="inferred from homology"/>
<keyword evidence="5 6" id="KW-0472">Membrane</keyword>
<feature type="transmembrane region" description="Helical" evidence="6">
    <location>
        <begin position="65"/>
        <end position="89"/>
    </location>
</feature>
<feature type="domain" description="EamA" evidence="7">
    <location>
        <begin position="150"/>
        <end position="286"/>
    </location>
</feature>